<dbReference type="EMBL" id="JBBGAZ010000006">
    <property type="protein sequence ID" value="MEJ5219092.1"/>
    <property type="molecule type" value="Genomic_DNA"/>
</dbReference>
<comment type="subcellular location">
    <subcellularLocation>
        <location evidence="1">Membrane</location>
        <topology evidence="1">Multi-pass membrane protein</topology>
    </subcellularLocation>
</comment>
<feature type="transmembrane region" description="Helical" evidence="8">
    <location>
        <begin position="12"/>
        <end position="33"/>
    </location>
</feature>
<evidence type="ECO:0000256" key="1">
    <source>
        <dbReference type="ARBA" id="ARBA00004141"/>
    </source>
</evidence>
<keyword evidence="6 8" id="KW-1133">Transmembrane helix</keyword>
<dbReference type="Pfam" id="PF01694">
    <property type="entry name" value="Rhomboid"/>
    <property type="match status" value="1"/>
</dbReference>
<gene>
    <name evidence="10" type="ORF">WG622_12620</name>
</gene>
<dbReference type="Gene3D" id="1.20.1540.10">
    <property type="entry name" value="Rhomboid-like"/>
    <property type="match status" value="1"/>
</dbReference>
<comment type="caution">
    <text evidence="10">The sequence shown here is derived from an EMBL/GenBank/DDBJ whole genome shotgun (WGS) entry which is preliminary data.</text>
</comment>
<protein>
    <submittedName>
        <fullName evidence="10">Rhomboid family intramembrane serine protease</fullName>
        <ecNumber evidence="10">3.4.21.105</ecNumber>
    </submittedName>
</protein>
<evidence type="ECO:0000256" key="5">
    <source>
        <dbReference type="ARBA" id="ARBA00022825"/>
    </source>
</evidence>
<evidence type="ECO:0000256" key="2">
    <source>
        <dbReference type="ARBA" id="ARBA00022670"/>
    </source>
</evidence>
<evidence type="ECO:0000313" key="10">
    <source>
        <dbReference type="EMBL" id="MEJ5219092.1"/>
    </source>
</evidence>
<accession>A0ABU8QI56</accession>
<evidence type="ECO:0000256" key="4">
    <source>
        <dbReference type="ARBA" id="ARBA00022801"/>
    </source>
</evidence>
<dbReference type="InterPro" id="IPR035952">
    <property type="entry name" value="Rhomboid-like_sf"/>
</dbReference>
<evidence type="ECO:0000256" key="8">
    <source>
        <dbReference type="SAM" id="Phobius"/>
    </source>
</evidence>
<feature type="transmembrane region" description="Helical" evidence="8">
    <location>
        <begin position="196"/>
        <end position="218"/>
    </location>
</feature>
<keyword evidence="2 10" id="KW-0645">Protease</keyword>
<keyword evidence="7 8" id="KW-0472">Membrane</keyword>
<evidence type="ECO:0000256" key="7">
    <source>
        <dbReference type="ARBA" id="ARBA00023136"/>
    </source>
</evidence>
<feature type="transmembrane region" description="Helical" evidence="8">
    <location>
        <begin position="172"/>
        <end position="190"/>
    </location>
</feature>
<dbReference type="InterPro" id="IPR002610">
    <property type="entry name" value="Peptidase_S54_rhomboid-like"/>
</dbReference>
<dbReference type="GO" id="GO:0006508">
    <property type="term" value="P:proteolysis"/>
    <property type="evidence" value="ECO:0007669"/>
    <property type="project" value="UniProtKB-KW"/>
</dbReference>
<sequence length="228" mass="24793">MSEEHNVSPFNAVPPVVVALAVFILGIECVFYLGSEGFVGGPTAVGWRLAAFQQYAFSSEIFFWMAETGRWTPEHLLRFVSYLFLHGNFIHAAFAAVMVLALGNMVGEVFSGFATLIVFVVPGIVGALVYAFVWPSSVTLIGAYPGVYGFIGAFSFLLWVRLRSTGDNQMRAFALIGGLMFIQLVFGLLFGGTGDWIADVAGFATGFGLSFFLVPGGWARIREMIRRG</sequence>
<name>A0ABU8QI56_9RHOB</name>
<dbReference type="EC" id="3.4.21.105" evidence="10"/>
<dbReference type="Proteomes" id="UP001368270">
    <property type="component" value="Unassembled WGS sequence"/>
</dbReference>
<feature type="transmembrane region" description="Helical" evidence="8">
    <location>
        <begin position="109"/>
        <end position="133"/>
    </location>
</feature>
<evidence type="ECO:0000256" key="6">
    <source>
        <dbReference type="ARBA" id="ARBA00022989"/>
    </source>
</evidence>
<keyword evidence="3 8" id="KW-0812">Transmembrane</keyword>
<evidence type="ECO:0000259" key="9">
    <source>
        <dbReference type="Pfam" id="PF01694"/>
    </source>
</evidence>
<dbReference type="PANTHER" id="PTHR22936:SF69">
    <property type="entry name" value="RHOMBOID-LIKE PROTEIN"/>
    <property type="match status" value="1"/>
</dbReference>
<dbReference type="PANTHER" id="PTHR22936">
    <property type="entry name" value="RHOMBOID-RELATED"/>
    <property type="match status" value="1"/>
</dbReference>
<dbReference type="SUPFAM" id="SSF144091">
    <property type="entry name" value="Rhomboid-like"/>
    <property type="match status" value="1"/>
</dbReference>
<feature type="transmembrane region" description="Helical" evidence="8">
    <location>
        <begin position="139"/>
        <end position="160"/>
    </location>
</feature>
<feature type="domain" description="Peptidase S54 rhomboid" evidence="9">
    <location>
        <begin position="74"/>
        <end position="214"/>
    </location>
</feature>
<keyword evidence="4 10" id="KW-0378">Hydrolase</keyword>
<dbReference type="GO" id="GO:0008233">
    <property type="term" value="F:peptidase activity"/>
    <property type="evidence" value="ECO:0007669"/>
    <property type="project" value="UniProtKB-KW"/>
</dbReference>
<reference evidence="10 11" key="1">
    <citation type="submission" date="2024-03" db="EMBL/GenBank/DDBJ databases">
        <title>Cognatishimia coralii sp. nov., a marine bacterium isolated from coral surrounding seawater.</title>
        <authorList>
            <person name="Liu X."/>
            <person name="Liu S."/>
            <person name="Sun H."/>
            <person name="Zhang Y."/>
        </authorList>
    </citation>
    <scope>NUCLEOTIDE SEQUENCE [LARGE SCALE GENOMIC DNA]</scope>
    <source>
        <strain evidence="10 11">D5M38</strain>
    </source>
</reference>
<keyword evidence="5" id="KW-0720">Serine protease</keyword>
<dbReference type="RefSeq" id="WP_339403913.1">
    <property type="nucleotide sequence ID" value="NZ_JBBGAZ010000006.1"/>
</dbReference>
<evidence type="ECO:0000313" key="11">
    <source>
        <dbReference type="Proteomes" id="UP001368270"/>
    </source>
</evidence>
<organism evidence="10 11">
    <name type="scientific">Cognatishimia coralii</name>
    <dbReference type="NCBI Taxonomy" id="3083254"/>
    <lineage>
        <taxon>Bacteria</taxon>
        <taxon>Pseudomonadati</taxon>
        <taxon>Pseudomonadota</taxon>
        <taxon>Alphaproteobacteria</taxon>
        <taxon>Rhodobacterales</taxon>
        <taxon>Paracoccaceae</taxon>
        <taxon>Cognatishimia</taxon>
    </lineage>
</organism>
<feature type="transmembrane region" description="Helical" evidence="8">
    <location>
        <begin position="79"/>
        <end position="102"/>
    </location>
</feature>
<evidence type="ECO:0000256" key="3">
    <source>
        <dbReference type="ARBA" id="ARBA00022692"/>
    </source>
</evidence>
<dbReference type="InterPro" id="IPR022764">
    <property type="entry name" value="Peptidase_S54_rhomboid_dom"/>
</dbReference>
<keyword evidence="11" id="KW-1185">Reference proteome</keyword>
<proteinExistence type="predicted"/>